<dbReference type="Pfam" id="PF01527">
    <property type="entry name" value="HTH_Tnp_1"/>
    <property type="match status" value="1"/>
</dbReference>
<reference evidence="2 3" key="1">
    <citation type="journal article" date="2012" name="Int. J. Syst. Evol. Microbiol.">
        <title>Shewanella dokdonensis sp. nov., isolated from seawater.</title>
        <authorList>
            <person name="Sung H.R."/>
            <person name="Yoon J.H."/>
            <person name="Ghim S.Y."/>
        </authorList>
    </citation>
    <scope>NUCLEOTIDE SEQUENCE [LARGE SCALE GENOMIC DNA]</scope>
    <source>
        <strain evidence="2 3">DSM 23626</strain>
    </source>
</reference>
<dbReference type="SUPFAM" id="SSF46689">
    <property type="entry name" value="Homeodomain-like"/>
    <property type="match status" value="1"/>
</dbReference>
<dbReference type="InterPro" id="IPR002514">
    <property type="entry name" value="Transposase_8"/>
</dbReference>
<comment type="similarity">
    <text evidence="1">Belongs to the transposase 8 family.</text>
</comment>
<accession>A0ABX8DHE3</accession>
<evidence type="ECO:0000313" key="3">
    <source>
        <dbReference type="Proteomes" id="UP000676428"/>
    </source>
</evidence>
<protein>
    <submittedName>
        <fullName evidence="2">Transposase</fullName>
    </submittedName>
</protein>
<dbReference type="EMBL" id="CP074572">
    <property type="protein sequence ID" value="QVK24168.1"/>
    <property type="molecule type" value="Genomic_DNA"/>
</dbReference>
<dbReference type="InterPro" id="IPR009057">
    <property type="entry name" value="Homeodomain-like_sf"/>
</dbReference>
<evidence type="ECO:0000313" key="2">
    <source>
        <dbReference type="EMBL" id="QVK24168.1"/>
    </source>
</evidence>
<sequence length="70" mass="8309">MEMTDTIRHQAIIEVTHHGRLLFDVARQYGLPTKTLYMWVRQSEQRTQPSTSWIYGLSSMMSQLKAKYFN</sequence>
<proteinExistence type="inferred from homology"/>
<keyword evidence="3" id="KW-1185">Reference proteome</keyword>
<dbReference type="RefSeq" id="WP_213682777.1">
    <property type="nucleotide sequence ID" value="NZ_CP074572.1"/>
</dbReference>
<dbReference type="Proteomes" id="UP000676428">
    <property type="component" value="Chromosome"/>
</dbReference>
<gene>
    <name evidence="2" type="ORF">KHX94_06215</name>
</gene>
<name>A0ABX8DHE3_9GAMM</name>
<organism evidence="2 3">
    <name type="scientific">Shewanella dokdonensis</name>
    <dbReference type="NCBI Taxonomy" id="712036"/>
    <lineage>
        <taxon>Bacteria</taxon>
        <taxon>Pseudomonadati</taxon>
        <taxon>Pseudomonadota</taxon>
        <taxon>Gammaproteobacteria</taxon>
        <taxon>Alteromonadales</taxon>
        <taxon>Shewanellaceae</taxon>
        <taxon>Shewanella</taxon>
    </lineage>
</organism>
<evidence type="ECO:0000256" key="1">
    <source>
        <dbReference type="ARBA" id="ARBA00009964"/>
    </source>
</evidence>